<evidence type="ECO:0000313" key="2">
    <source>
        <dbReference type="WBParaSite" id="ES5_v2.g12171.t1"/>
    </source>
</evidence>
<protein>
    <submittedName>
        <fullName evidence="2">FBA domain-containing protein</fullName>
    </submittedName>
</protein>
<evidence type="ECO:0000313" key="1">
    <source>
        <dbReference type="Proteomes" id="UP000887579"/>
    </source>
</evidence>
<name>A0AC34F5M3_9BILA</name>
<accession>A0AC34F5M3</accession>
<dbReference type="WBParaSite" id="ES5_v2.g12171.t1">
    <property type="protein sequence ID" value="ES5_v2.g12171.t1"/>
    <property type="gene ID" value="ES5_v2.g12171"/>
</dbReference>
<reference evidence="2" key="1">
    <citation type="submission" date="2022-11" db="UniProtKB">
        <authorList>
            <consortium name="WormBaseParasite"/>
        </authorList>
    </citation>
    <scope>IDENTIFICATION</scope>
</reference>
<organism evidence="1 2">
    <name type="scientific">Panagrolaimus sp. ES5</name>
    <dbReference type="NCBI Taxonomy" id="591445"/>
    <lineage>
        <taxon>Eukaryota</taxon>
        <taxon>Metazoa</taxon>
        <taxon>Ecdysozoa</taxon>
        <taxon>Nematoda</taxon>
        <taxon>Chromadorea</taxon>
        <taxon>Rhabditida</taxon>
        <taxon>Tylenchina</taxon>
        <taxon>Panagrolaimomorpha</taxon>
        <taxon>Panagrolaimoidea</taxon>
        <taxon>Panagrolaimidae</taxon>
        <taxon>Panagrolaimus</taxon>
    </lineage>
</organism>
<sequence length="279" mass="32615">MEHFDRINNQTLDFQIKLMAIEEVKTHFTSSHEMRYDHLKSNMLADSNPNGRDSVSQKADYRWNFKGPGSKYQASITILDSSHRVIAGENIKKIYEQWQLQKWEKIEVKLQSYPSKARYIQIHSSGQDTQFWQGHYGVKIAGSELKMFLNDIPPVNLLNNTNLEGDDLTRYADSRWHFEGPWKYAVPVFLDVHYHPNFENTFEYCFETSYLECKKVLEVDLNKIGMSVVQNWEKVKLQIRAYSPGVRYIRVTSSGQDTQYWEGHYGVKIAGSELLVKIT</sequence>
<dbReference type="Proteomes" id="UP000887579">
    <property type="component" value="Unplaced"/>
</dbReference>
<proteinExistence type="predicted"/>